<dbReference type="Proteomes" id="UP000470404">
    <property type="component" value="Unassembled WGS sequence"/>
</dbReference>
<evidence type="ECO:0000313" key="2">
    <source>
        <dbReference type="EMBL" id="NEC61512.1"/>
    </source>
</evidence>
<name>A0ABX0C4L1_9PSEU</name>
<protein>
    <recommendedName>
        <fullName evidence="4">DUF3040 domain-containing protein</fullName>
    </recommendedName>
</protein>
<accession>A0ABX0C4L1</accession>
<sequence>MERRSSSNALKQQNWLICLVSDDRRTRNAIRIGRLVVIAGLLMCVVFGAVLVTIAFVAPTVVAGLFGSLMAAIGLWRRRRK</sequence>
<reference evidence="2 3" key="1">
    <citation type="submission" date="2020-01" db="EMBL/GenBank/DDBJ databases">
        <title>Insect and environment-associated Actinomycetes.</title>
        <authorList>
            <person name="Currrie C."/>
            <person name="Chevrette M."/>
            <person name="Carlson C."/>
            <person name="Stubbendieck R."/>
            <person name="Wendt-Pienkowski E."/>
        </authorList>
    </citation>
    <scope>NUCLEOTIDE SEQUENCE [LARGE SCALE GENOMIC DNA]</scope>
    <source>
        <strain evidence="2 3">SID8386</strain>
    </source>
</reference>
<keyword evidence="3" id="KW-1185">Reference proteome</keyword>
<organism evidence="2 3">
    <name type="scientific">Amycolatopsis rubida</name>
    <dbReference type="NCBI Taxonomy" id="112413"/>
    <lineage>
        <taxon>Bacteria</taxon>
        <taxon>Bacillati</taxon>
        <taxon>Actinomycetota</taxon>
        <taxon>Actinomycetes</taxon>
        <taxon>Pseudonocardiales</taxon>
        <taxon>Pseudonocardiaceae</taxon>
        <taxon>Amycolatopsis</taxon>
    </lineage>
</organism>
<gene>
    <name evidence="2" type="ORF">G3I59_39435</name>
</gene>
<evidence type="ECO:0000313" key="3">
    <source>
        <dbReference type="Proteomes" id="UP000470404"/>
    </source>
</evidence>
<feature type="transmembrane region" description="Helical" evidence="1">
    <location>
        <begin position="32"/>
        <end position="50"/>
    </location>
</feature>
<comment type="caution">
    <text evidence="2">The sequence shown here is derived from an EMBL/GenBank/DDBJ whole genome shotgun (WGS) entry which is preliminary data.</text>
</comment>
<feature type="transmembrane region" description="Helical" evidence="1">
    <location>
        <begin position="56"/>
        <end position="76"/>
    </location>
</feature>
<keyword evidence="1" id="KW-1133">Transmembrane helix</keyword>
<evidence type="ECO:0008006" key="4">
    <source>
        <dbReference type="Google" id="ProtNLM"/>
    </source>
</evidence>
<dbReference type="EMBL" id="JAAGNC010000194">
    <property type="protein sequence ID" value="NEC61512.1"/>
    <property type="molecule type" value="Genomic_DNA"/>
</dbReference>
<keyword evidence="1" id="KW-0472">Membrane</keyword>
<evidence type="ECO:0000256" key="1">
    <source>
        <dbReference type="SAM" id="Phobius"/>
    </source>
</evidence>
<proteinExistence type="predicted"/>
<keyword evidence="1" id="KW-0812">Transmembrane</keyword>
<dbReference type="RefSeq" id="WP_157904880.1">
    <property type="nucleotide sequence ID" value="NZ_JAAGNC010000194.1"/>
</dbReference>